<dbReference type="KEGG" id="scn:Solca_0957"/>
<name>H8KPW0_SOLCM</name>
<dbReference type="EMBL" id="CP003349">
    <property type="protein sequence ID" value="AFD06069.1"/>
    <property type="molecule type" value="Genomic_DNA"/>
</dbReference>
<proteinExistence type="predicted"/>
<feature type="transmembrane region" description="Helical" evidence="1">
    <location>
        <begin position="116"/>
        <end position="140"/>
    </location>
</feature>
<reference evidence="2" key="1">
    <citation type="submission" date="2012-02" db="EMBL/GenBank/DDBJ databases">
        <title>The complete genome of Solitalea canadensis DSM 3403.</title>
        <authorList>
            <consortium name="US DOE Joint Genome Institute (JGI-PGF)"/>
            <person name="Lucas S."/>
            <person name="Copeland A."/>
            <person name="Lapidus A."/>
            <person name="Glavina del Rio T."/>
            <person name="Dalin E."/>
            <person name="Tice H."/>
            <person name="Bruce D."/>
            <person name="Goodwin L."/>
            <person name="Pitluck S."/>
            <person name="Peters L."/>
            <person name="Ovchinnikova G."/>
            <person name="Lu M."/>
            <person name="Kyrpides N."/>
            <person name="Mavromatis K."/>
            <person name="Ivanova N."/>
            <person name="Brettin T."/>
            <person name="Detter J.C."/>
            <person name="Han C."/>
            <person name="Larimer F."/>
            <person name="Land M."/>
            <person name="Hauser L."/>
            <person name="Markowitz V."/>
            <person name="Cheng J.-F."/>
            <person name="Hugenholtz P."/>
            <person name="Woyke T."/>
            <person name="Wu D."/>
            <person name="Spring S."/>
            <person name="Schroeder M."/>
            <person name="Kopitz M."/>
            <person name="Brambilla E."/>
            <person name="Klenk H.-P."/>
            <person name="Eisen J.A."/>
        </authorList>
    </citation>
    <scope>NUCLEOTIDE SEQUENCE</scope>
    <source>
        <strain evidence="2">DSM 3403</strain>
    </source>
</reference>
<dbReference type="Proteomes" id="UP000007590">
    <property type="component" value="Chromosome"/>
</dbReference>
<organism evidence="2 3">
    <name type="scientific">Solitalea canadensis (strain ATCC 29591 / DSM 3403 / JCM 21819 / LMG 8368 / NBRC 15130 / NCIMB 12057 / USAM 9D)</name>
    <name type="common">Flexibacter canadensis</name>
    <dbReference type="NCBI Taxonomy" id="929556"/>
    <lineage>
        <taxon>Bacteria</taxon>
        <taxon>Pseudomonadati</taxon>
        <taxon>Bacteroidota</taxon>
        <taxon>Sphingobacteriia</taxon>
        <taxon>Sphingobacteriales</taxon>
        <taxon>Sphingobacteriaceae</taxon>
        <taxon>Solitalea</taxon>
    </lineage>
</organism>
<evidence type="ECO:0000256" key="1">
    <source>
        <dbReference type="SAM" id="Phobius"/>
    </source>
</evidence>
<accession>H8KPW0</accession>
<dbReference type="STRING" id="929556.Solca_0957"/>
<evidence type="ECO:0000313" key="2">
    <source>
        <dbReference type="EMBL" id="AFD06069.1"/>
    </source>
</evidence>
<sequence length="142" mass="16649">MELTEEQRKELQLFIDKWKQEIPDEEIYFSFNGHGHLRYINANDVGLVRFGVKNIEAALSDKKYINISGEYLGENWIKQEEEDLSIHYIEKINKDIGLYIESRGVNKKAAVRNGKLIGPLIIAILFAVPTFFIYLFIFWLNH</sequence>
<dbReference type="OrthoDB" id="1043266at2"/>
<dbReference type="HOGENOM" id="CLU_1814558_0_0_10"/>
<keyword evidence="1" id="KW-0472">Membrane</keyword>
<evidence type="ECO:0000313" key="3">
    <source>
        <dbReference type="Proteomes" id="UP000007590"/>
    </source>
</evidence>
<gene>
    <name evidence="2" type="ordered locus">Solca_0957</name>
</gene>
<keyword evidence="3" id="KW-1185">Reference proteome</keyword>
<dbReference type="RefSeq" id="WP_014679297.1">
    <property type="nucleotide sequence ID" value="NC_017770.1"/>
</dbReference>
<keyword evidence="1" id="KW-0812">Transmembrane</keyword>
<protein>
    <submittedName>
        <fullName evidence="2">Uncharacterized protein</fullName>
    </submittedName>
</protein>
<dbReference type="AlphaFoldDB" id="H8KPW0"/>
<keyword evidence="1" id="KW-1133">Transmembrane helix</keyword>